<comment type="caution">
    <text evidence="1">The sequence shown here is derived from an EMBL/GenBank/DDBJ whole genome shotgun (WGS) entry which is preliminary data.</text>
</comment>
<dbReference type="PANTHER" id="PTHR16165:SF23">
    <property type="entry name" value="NEUREXOPHILIN AND PC-ESTERASE DOMAIN FAMILY, MEMBER 5"/>
    <property type="match status" value="1"/>
</dbReference>
<dbReference type="Proteomes" id="UP001059041">
    <property type="component" value="Unassembled WGS sequence"/>
</dbReference>
<gene>
    <name evidence="1" type="ORF">IRJ41_010608</name>
</gene>
<accession>A0A9W7W7F3</accession>
<evidence type="ECO:0000313" key="1">
    <source>
        <dbReference type="EMBL" id="KAI7789406.1"/>
    </source>
</evidence>
<organism evidence="1 2">
    <name type="scientific">Triplophysa rosa</name>
    <name type="common">Cave loach</name>
    <dbReference type="NCBI Taxonomy" id="992332"/>
    <lineage>
        <taxon>Eukaryota</taxon>
        <taxon>Metazoa</taxon>
        <taxon>Chordata</taxon>
        <taxon>Craniata</taxon>
        <taxon>Vertebrata</taxon>
        <taxon>Euteleostomi</taxon>
        <taxon>Actinopterygii</taxon>
        <taxon>Neopterygii</taxon>
        <taxon>Teleostei</taxon>
        <taxon>Ostariophysi</taxon>
        <taxon>Cypriniformes</taxon>
        <taxon>Nemacheilidae</taxon>
        <taxon>Triplophysa</taxon>
    </lineage>
</organism>
<proteinExistence type="predicted"/>
<evidence type="ECO:0000313" key="2">
    <source>
        <dbReference type="Proteomes" id="UP001059041"/>
    </source>
</evidence>
<dbReference type="AlphaFoldDB" id="A0A9W7W7F3"/>
<feature type="non-terminal residue" evidence="1">
    <location>
        <position position="1"/>
    </location>
</feature>
<name>A0A9W7W7F3_TRIRA</name>
<sequence length="158" mass="17855">MFCPATTPSHSHEVSQLRGIFNRNRAVCANVARIQICCLWSCPSMQQFLPPAPRPFTSTRHTQTSASSRISAFDMGISQEEWDRLQKALDWPSPDHEITQLNLSTSPVHTTFSIVRLNDTYNVGDKICVTITARDHINNLKTYGGDFFQAKVFNLNLK</sequence>
<keyword evidence="2" id="KW-1185">Reference proteome</keyword>
<dbReference type="PANTHER" id="PTHR16165">
    <property type="entry name" value="NXPE FAMILY MEMBER"/>
    <property type="match status" value="1"/>
</dbReference>
<dbReference type="EMBL" id="JAFHDT010000475">
    <property type="protein sequence ID" value="KAI7789406.1"/>
    <property type="molecule type" value="Genomic_DNA"/>
</dbReference>
<protein>
    <submittedName>
        <fullName evidence="1">NXPE family member 3-like</fullName>
    </submittedName>
</protein>
<reference evidence="1" key="1">
    <citation type="submission" date="2021-02" db="EMBL/GenBank/DDBJ databases">
        <title>Comparative genomics reveals that relaxation of natural selection precedes convergent phenotypic evolution of cavefish.</title>
        <authorList>
            <person name="Peng Z."/>
        </authorList>
    </citation>
    <scope>NUCLEOTIDE SEQUENCE</scope>
    <source>
        <tissue evidence="1">Muscle</tissue>
    </source>
</reference>